<evidence type="ECO:0000313" key="7">
    <source>
        <dbReference type="EMBL" id="TKV62103.1"/>
    </source>
</evidence>
<keyword evidence="3" id="KW-0731">Sigma factor</keyword>
<gene>
    <name evidence="7" type="ORF">FDO65_02935</name>
</gene>
<dbReference type="AlphaFoldDB" id="A0A4U6QN92"/>
<feature type="region of interest" description="Disordered" evidence="6">
    <location>
        <begin position="148"/>
        <end position="167"/>
    </location>
</feature>
<organism evidence="7 8">
    <name type="scientific">Nakamurella flava</name>
    <dbReference type="NCBI Taxonomy" id="2576308"/>
    <lineage>
        <taxon>Bacteria</taxon>
        <taxon>Bacillati</taxon>
        <taxon>Actinomycetota</taxon>
        <taxon>Actinomycetes</taxon>
        <taxon>Nakamurellales</taxon>
        <taxon>Nakamurellaceae</taxon>
        <taxon>Nakamurella</taxon>
    </lineage>
</organism>
<dbReference type="NCBIfam" id="TIGR02937">
    <property type="entry name" value="sigma70-ECF"/>
    <property type="match status" value="1"/>
</dbReference>
<dbReference type="EMBL" id="SZZH01000001">
    <property type="protein sequence ID" value="TKV62103.1"/>
    <property type="molecule type" value="Genomic_DNA"/>
</dbReference>
<keyword evidence="4" id="KW-0238">DNA-binding</keyword>
<protein>
    <submittedName>
        <fullName evidence="7">Sigma-70 family RNA polymerase sigma factor</fullName>
    </submittedName>
</protein>
<keyword evidence="2" id="KW-0805">Transcription regulation</keyword>
<proteinExistence type="inferred from homology"/>
<dbReference type="InterPro" id="IPR013325">
    <property type="entry name" value="RNA_pol_sigma_r2"/>
</dbReference>
<dbReference type="Gene3D" id="1.10.10.10">
    <property type="entry name" value="Winged helix-like DNA-binding domain superfamily/Winged helix DNA-binding domain"/>
    <property type="match status" value="1"/>
</dbReference>
<dbReference type="InterPro" id="IPR014284">
    <property type="entry name" value="RNA_pol_sigma-70_dom"/>
</dbReference>
<dbReference type="InterPro" id="IPR039425">
    <property type="entry name" value="RNA_pol_sigma-70-like"/>
</dbReference>
<sequence>MTSAEDGVTDPAGTLTELSPAPSPRIAGDGSAPGTVETPSPPEPVVQDDAAAGQTRRRDAGDLVVRAGAAFQSYREGTPGAIDELVRLVSPLLWHTARQCGLTGAESEDVVQQTFMLLVRHKDSISDPLAVVRWMTVSLRRMAWREKAAGAKRTGEEPTDQDLPRSPSAEHAALLTDQQRRLWALVSELPERCRRLLAVIAFAPKPDYARIATDLGIPIGSIGPTRGRCLAKLRARLDKGEWS</sequence>
<dbReference type="Gene3D" id="1.10.1740.10">
    <property type="match status" value="1"/>
</dbReference>
<accession>A0A4U6QN92</accession>
<dbReference type="InterPro" id="IPR013324">
    <property type="entry name" value="RNA_pol_sigma_r3/r4-like"/>
</dbReference>
<evidence type="ECO:0000256" key="3">
    <source>
        <dbReference type="ARBA" id="ARBA00023082"/>
    </source>
</evidence>
<comment type="caution">
    <text evidence="7">The sequence shown here is derived from an EMBL/GenBank/DDBJ whole genome shotgun (WGS) entry which is preliminary data.</text>
</comment>
<evidence type="ECO:0000256" key="2">
    <source>
        <dbReference type="ARBA" id="ARBA00023015"/>
    </source>
</evidence>
<keyword evidence="5" id="KW-0804">Transcription</keyword>
<dbReference type="GO" id="GO:0016987">
    <property type="term" value="F:sigma factor activity"/>
    <property type="evidence" value="ECO:0007669"/>
    <property type="project" value="UniProtKB-KW"/>
</dbReference>
<feature type="region of interest" description="Disordered" evidence="6">
    <location>
        <begin position="1"/>
        <end position="59"/>
    </location>
</feature>
<evidence type="ECO:0000256" key="6">
    <source>
        <dbReference type="SAM" id="MobiDB-lite"/>
    </source>
</evidence>
<dbReference type="SUPFAM" id="SSF88659">
    <property type="entry name" value="Sigma3 and sigma4 domains of RNA polymerase sigma factors"/>
    <property type="match status" value="1"/>
</dbReference>
<dbReference type="Proteomes" id="UP000306985">
    <property type="component" value="Unassembled WGS sequence"/>
</dbReference>
<keyword evidence="8" id="KW-1185">Reference proteome</keyword>
<evidence type="ECO:0000256" key="1">
    <source>
        <dbReference type="ARBA" id="ARBA00010641"/>
    </source>
</evidence>
<dbReference type="GO" id="GO:0006352">
    <property type="term" value="P:DNA-templated transcription initiation"/>
    <property type="evidence" value="ECO:0007669"/>
    <property type="project" value="InterPro"/>
</dbReference>
<evidence type="ECO:0000256" key="4">
    <source>
        <dbReference type="ARBA" id="ARBA00023125"/>
    </source>
</evidence>
<dbReference type="OrthoDB" id="265863at2"/>
<evidence type="ECO:0000256" key="5">
    <source>
        <dbReference type="ARBA" id="ARBA00023163"/>
    </source>
</evidence>
<dbReference type="PANTHER" id="PTHR43133:SF8">
    <property type="entry name" value="RNA POLYMERASE SIGMA FACTOR HI_1459-RELATED"/>
    <property type="match status" value="1"/>
</dbReference>
<dbReference type="GO" id="GO:0003677">
    <property type="term" value="F:DNA binding"/>
    <property type="evidence" value="ECO:0007669"/>
    <property type="project" value="UniProtKB-KW"/>
</dbReference>
<comment type="similarity">
    <text evidence="1">Belongs to the sigma-70 factor family. ECF subfamily.</text>
</comment>
<reference evidence="7 8" key="1">
    <citation type="submission" date="2019-05" db="EMBL/GenBank/DDBJ databases">
        <title>Nakamurella sp. N5BH11, whole genome shotgun sequence.</title>
        <authorList>
            <person name="Tuo L."/>
        </authorList>
    </citation>
    <scope>NUCLEOTIDE SEQUENCE [LARGE SCALE GENOMIC DNA]</scope>
    <source>
        <strain evidence="7 8">N5BH11</strain>
    </source>
</reference>
<name>A0A4U6QN92_9ACTN</name>
<evidence type="ECO:0000313" key="8">
    <source>
        <dbReference type="Proteomes" id="UP000306985"/>
    </source>
</evidence>
<dbReference type="InterPro" id="IPR036388">
    <property type="entry name" value="WH-like_DNA-bd_sf"/>
</dbReference>
<dbReference type="PANTHER" id="PTHR43133">
    <property type="entry name" value="RNA POLYMERASE ECF-TYPE SIGMA FACTO"/>
    <property type="match status" value="1"/>
</dbReference>
<dbReference type="SUPFAM" id="SSF88946">
    <property type="entry name" value="Sigma2 domain of RNA polymerase sigma factors"/>
    <property type="match status" value="1"/>
</dbReference>